<comment type="caution">
    <text evidence="9">The sequence shown here is derived from an EMBL/GenBank/DDBJ whole genome shotgun (WGS) entry which is preliminary data.</text>
</comment>
<feature type="transmembrane region" description="Helical" evidence="8">
    <location>
        <begin position="120"/>
        <end position="147"/>
    </location>
</feature>
<evidence type="ECO:0000256" key="6">
    <source>
        <dbReference type="ARBA" id="ARBA00022989"/>
    </source>
</evidence>
<evidence type="ECO:0000313" key="10">
    <source>
        <dbReference type="Proteomes" id="UP000244066"/>
    </source>
</evidence>
<evidence type="ECO:0000313" key="9">
    <source>
        <dbReference type="EMBL" id="PUA30989.1"/>
    </source>
</evidence>
<dbReference type="Pfam" id="PF09721">
    <property type="entry name" value="Exosortase_EpsH"/>
    <property type="match status" value="1"/>
</dbReference>
<dbReference type="EMBL" id="NDWU01000036">
    <property type="protein sequence ID" value="PUA30989.1"/>
    <property type="molecule type" value="Genomic_DNA"/>
</dbReference>
<dbReference type="Proteomes" id="UP000244066">
    <property type="component" value="Unassembled WGS sequence"/>
</dbReference>
<dbReference type="GO" id="GO:0008233">
    <property type="term" value="F:peptidase activity"/>
    <property type="evidence" value="ECO:0007669"/>
    <property type="project" value="UniProtKB-KW"/>
</dbReference>
<evidence type="ECO:0000256" key="7">
    <source>
        <dbReference type="ARBA" id="ARBA00023136"/>
    </source>
</evidence>
<evidence type="ECO:0000256" key="5">
    <source>
        <dbReference type="ARBA" id="ARBA00022801"/>
    </source>
</evidence>
<organism evidence="9 10">
    <name type="scientific">Candidatus Terraquivivens tikiterensis</name>
    <dbReference type="NCBI Taxonomy" id="1980982"/>
    <lineage>
        <taxon>Archaea</taxon>
        <taxon>Nitrososphaerota</taxon>
        <taxon>Candidatus Wolframiiraptoraceae</taxon>
        <taxon>Candidatus Terraquivivens</taxon>
    </lineage>
</organism>
<evidence type="ECO:0008006" key="11">
    <source>
        <dbReference type="Google" id="ProtNLM"/>
    </source>
</evidence>
<feature type="transmembrane region" description="Helical" evidence="8">
    <location>
        <begin position="39"/>
        <end position="63"/>
    </location>
</feature>
<accession>A0A2R7Y0L0</accession>
<feature type="transmembrane region" description="Helical" evidence="8">
    <location>
        <begin position="83"/>
        <end position="108"/>
    </location>
</feature>
<keyword evidence="5" id="KW-0378">Hydrolase</keyword>
<keyword evidence="7 8" id="KW-0472">Membrane</keyword>
<feature type="transmembrane region" description="Helical" evidence="8">
    <location>
        <begin position="153"/>
        <end position="173"/>
    </location>
</feature>
<protein>
    <recommendedName>
        <fullName evidence="11">Exosortase/archaeosortase family protein</fullName>
    </recommendedName>
</protein>
<dbReference type="GO" id="GO:0006508">
    <property type="term" value="P:proteolysis"/>
    <property type="evidence" value="ECO:0007669"/>
    <property type="project" value="UniProtKB-KW"/>
</dbReference>
<dbReference type="NCBIfam" id="TIGR04178">
    <property type="entry name" value="exo_archaeo"/>
    <property type="match status" value="1"/>
</dbReference>
<evidence type="ECO:0000256" key="1">
    <source>
        <dbReference type="ARBA" id="ARBA00004651"/>
    </source>
</evidence>
<feature type="transmembrane region" description="Helical" evidence="8">
    <location>
        <begin position="6"/>
        <end position="27"/>
    </location>
</feature>
<dbReference type="InterPro" id="IPR026392">
    <property type="entry name" value="Exo/Archaeosortase_dom"/>
</dbReference>
<evidence type="ECO:0000256" key="4">
    <source>
        <dbReference type="ARBA" id="ARBA00022692"/>
    </source>
</evidence>
<evidence type="ECO:0000256" key="8">
    <source>
        <dbReference type="SAM" id="Phobius"/>
    </source>
</evidence>
<evidence type="ECO:0000256" key="2">
    <source>
        <dbReference type="ARBA" id="ARBA00022475"/>
    </source>
</evidence>
<comment type="subcellular location">
    <subcellularLocation>
        <location evidence="1">Cell membrane</location>
        <topology evidence="1">Multi-pass membrane protein</topology>
    </subcellularLocation>
</comment>
<dbReference type="AlphaFoldDB" id="A0A2R7Y0L0"/>
<sequence length="186" mass="20246">MSEEKGYAVLIIAASFTLMIMPFYITFNELLTEVIKSIGLWWFIENYIAPIVARLTASMLALLGLEATLSGPVVYLNAPGGAVALYIAWNCIGWQSIVVFSAISYLVLKESPLPCYEKLTTFIVGIQGTVLVNILRIALVGLIAVWAGKGPAILFHDYFGSLVTLGWLVLFWFMSTRTGGDTVAGA</sequence>
<keyword evidence="6 8" id="KW-1133">Transmembrane helix</keyword>
<keyword evidence="2" id="KW-1003">Cell membrane</keyword>
<gene>
    <name evidence="9" type="ORF">B9J98_08340</name>
</gene>
<proteinExistence type="predicted"/>
<keyword evidence="3" id="KW-0645">Protease</keyword>
<keyword evidence="4 8" id="KW-0812">Transmembrane</keyword>
<name>A0A2R7Y0L0_9ARCH</name>
<dbReference type="GO" id="GO:0005886">
    <property type="term" value="C:plasma membrane"/>
    <property type="evidence" value="ECO:0007669"/>
    <property type="project" value="UniProtKB-SubCell"/>
</dbReference>
<reference evidence="9 10" key="1">
    <citation type="submission" date="2017-04" db="EMBL/GenBank/DDBJ databases">
        <title>Draft Aigarchaeota genome from a New Zealand hot spring.</title>
        <authorList>
            <person name="Reysenbach A.-L."/>
            <person name="Donaho J.A."/>
            <person name="Gerhart J."/>
            <person name="Kelley J.F."/>
            <person name="Kouba K."/>
            <person name="Podar M."/>
            <person name="Stott M."/>
        </authorList>
    </citation>
    <scope>NUCLEOTIDE SEQUENCE [LARGE SCALE GENOMIC DNA]</scope>
    <source>
        <strain evidence="9">NZ13_MG1</strain>
    </source>
</reference>
<dbReference type="InterPro" id="IPR019127">
    <property type="entry name" value="Exosortase"/>
</dbReference>
<evidence type="ECO:0000256" key="3">
    <source>
        <dbReference type="ARBA" id="ARBA00022670"/>
    </source>
</evidence>